<gene>
    <name evidence="2" type="ORF">Ddye_024068</name>
</gene>
<dbReference type="Proteomes" id="UP001280121">
    <property type="component" value="Unassembled WGS sequence"/>
</dbReference>
<accession>A0AAD9TU39</accession>
<protein>
    <submittedName>
        <fullName evidence="2">Uncharacterized protein</fullName>
    </submittedName>
</protein>
<keyword evidence="3" id="KW-1185">Reference proteome</keyword>
<dbReference type="EMBL" id="JANJYI010000007">
    <property type="protein sequence ID" value="KAK2642305.1"/>
    <property type="molecule type" value="Genomic_DNA"/>
</dbReference>
<organism evidence="2 3">
    <name type="scientific">Dipteronia dyeriana</name>
    <dbReference type="NCBI Taxonomy" id="168575"/>
    <lineage>
        <taxon>Eukaryota</taxon>
        <taxon>Viridiplantae</taxon>
        <taxon>Streptophyta</taxon>
        <taxon>Embryophyta</taxon>
        <taxon>Tracheophyta</taxon>
        <taxon>Spermatophyta</taxon>
        <taxon>Magnoliopsida</taxon>
        <taxon>eudicotyledons</taxon>
        <taxon>Gunneridae</taxon>
        <taxon>Pentapetalae</taxon>
        <taxon>rosids</taxon>
        <taxon>malvids</taxon>
        <taxon>Sapindales</taxon>
        <taxon>Sapindaceae</taxon>
        <taxon>Hippocastanoideae</taxon>
        <taxon>Acereae</taxon>
        <taxon>Dipteronia</taxon>
    </lineage>
</organism>
<sequence>MIERLQGIITHSHWDGPPGPDPDFTPGYRTSGYTRGTNSIGGCRKDPHTRGAVSESEVHQRTEDTWPVTNHIFDPHRLVDGDQLKAYRAFKKNINRERRNMDVQKPVDAAWFYRMQNNFMELDDESYLEVQYRRMMAHDAHKEITTAWGNYGPHTLRLIEYILADRKDFDWSEDDLEIIREKMAV</sequence>
<reference evidence="2" key="1">
    <citation type="journal article" date="2023" name="Plant J.">
        <title>Genome sequences and population genomics provide insights into the demographic history, inbreeding, and mutation load of two 'living fossil' tree species of Dipteronia.</title>
        <authorList>
            <person name="Feng Y."/>
            <person name="Comes H.P."/>
            <person name="Chen J."/>
            <person name="Zhu S."/>
            <person name="Lu R."/>
            <person name="Zhang X."/>
            <person name="Li P."/>
            <person name="Qiu J."/>
            <person name="Olsen K.M."/>
            <person name="Qiu Y."/>
        </authorList>
    </citation>
    <scope>NUCLEOTIDE SEQUENCE</scope>
    <source>
        <strain evidence="2">KIB01</strain>
    </source>
</reference>
<evidence type="ECO:0000313" key="3">
    <source>
        <dbReference type="Proteomes" id="UP001280121"/>
    </source>
</evidence>
<dbReference type="AlphaFoldDB" id="A0AAD9TU39"/>
<name>A0AAD9TU39_9ROSI</name>
<feature type="compositionally biased region" description="Polar residues" evidence="1">
    <location>
        <begin position="31"/>
        <end position="40"/>
    </location>
</feature>
<evidence type="ECO:0000313" key="2">
    <source>
        <dbReference type="EMBL" id="KAK2642305.1"/>
    </source>
</evidence>
<comment type="caution">
    <text evidence="2">The sequence shown here is derived from an EMBL/GenBank/DDBJ whole genome shotgun (WGS) entry which is preliminary data.</text>
</comment>
<feature type="region of interest" description="Disordered" evidence="1">
    <location>
        <begin position="9"/>
        <end position="63"/>
    </location>
</feature>
<evidence type="ECO:0000256" key="1">
    <source>
        <dbReference type="SAM" id="MobiDB-lite"/>
    </source>
</evidence>
<proteinExistence type="predicted"/>